<organism evidence="4 5">
    <name type="scientific">Homo sapiens</name>
    <name type="common">Human</name>
    <dbReference type="NCBI Taxonomy" id="9606"/>
    <lineage>
        <taxon>Eukaryota</taxon>
        <taxon>Metazoa</taxon>
        <taxon>Chordata</taxon>
        <taxon>Craniata</taxon>
        <taxon>Vertebrata</taxon>
        <taxon>Euteleostomi</taxon>
        <taxon>Mammalia</taxon>
        <taxon>Eutheria</taxon>
        <taxon>Euarchontoglires</taxon>
        <taxon>Primates</taxon>
        <taxon>Haplorrhini</taxon>
        <taxon>Catarrhini</taxon>
        <taxon>Hominidae</taxon>
        <taxon>Homo</taxon>
    </lineage>
</organism>
<evidence type="ECO:0000256" key="2">
    <source>
        <dbReference type="PROSITE-ProRule" id="PRU00023"/>
    </source>
</evidence>
<reference evidence="4 5" key="3">
    <citation type="journal article" date="2008" name="Genome Biol.">
        <title>Finishing the finished human chromosome 22 sequence.</title>
        <authorList>
            <person name="Cole C.G."/>
            <person name="McCann O.T."/>
            <person name="Collins J.E."/>
            <person name="Oliver K."/>
            <person name="Willey D."/>
            <person name="Gribble S.M."/>
            <person name="Yang F."/>
            <person name="McLaren K."/>
            <person name="Rogers J."/>
            <person name="Ning Z."/>
            <person name="Beare D.M."/>
            <person name="Dunham I."/>
        </authorList>
    </citation>
    <scope>NUCLEOTIDE SEQUENCE [LARGE SCALE GENOMIC DNA]</scope>
</reference>
<dbReference type="PROSITE" id="PS50088">
    <property type="entry name" value="ANK_REPEAT"/>
    <property type="match status" value="1"/>
</dbReference>
<dbReference type="PANTHER" id="PTHR24139:SF34">
    <property type="entry name" value="85_88 KDA CALCIUM-INDEPENDENT PHOSPHOLIPASE A2"/>
    <property type="match status" value="1"/>
</dbReference>
<gene>
    <name evidence="4" type="primary">PLA2G6</name>
</gene>
<dbReference type="GO" id="GO:0047499">
    <property type="term" value="F:calcium-independent phospholipase A2 activity"/>
    <property type="evidence" value="ECO:0007669"/>
    <property type="project" value="InterPro"/>
</dbReference>
<dbReference type="Ensembl" id="ENST00000655142.1">
    <property type="protein sequence ID" value="ENSP00000499715.1"/>
    <property type="gene ID" value="ENSG00000184381.21"/>
</dbReference>
<evidence type="ECO:0000313" key="5">
    <source>
        <dbReference type="Proteomes" id="UP000005640"/>
    </source>
</evidence>
<dbReference type="EMBL" id="AL021977">
    <property type="status" value="NOT_ANNOTATED_CDS"/>
    <property type="molecule type" value="Genomic_DNA"/>
</dbReference>
<dbReference type="Ensembl" id="ENST00000655142.1">
    <property type="protein sequence ID" value="ENSP00000499715.1"/>
    <property type="gene ID" value="ENSG00000184381.20"/>
</dbReference>
<dbReference type="Bgee" id="ENSG00000184381">
    <property type="expression patterns" value="Expressed in right uterine tube and 158 other cell types or tissues"/>
</dbReference>
<reference evidence="4" key="4">
    <citation type="submission" date="2025-08" db="UniProtKB">
        <authorList>
            <consortium name="Ensembl"/>
        </authorList>
    </citation>
    <scope>IDENTIFICATION</scope>
</reference>
<evidence type="ECO:0000256" key="3">
    <source>
        <dbReference type="SAM" id="MobiDB-lite"/>
    </source>
</evidence>
<keyword evidence="1" id="KW-0378">Hydrolase</keyword>
<evidence type="ECO:0007829" key="7">
    <source>
        <dbReference type="ProteomicsDB" id="A0A590UK67"/>
    </source>
</evidence>
<sequence length="317" mass="35746">MQFFGRLVNTFSGVTNLFSNPFRVKEVAVADYTSSDRVREEGQLILFQNTPNRTWDCVLVNPRNSQSGFRLFQLELEADALVNFHQYSSQLLPFYESSPQVLHTEVLQHLTDLIRNHPSWSVAHLAVELGIRECFHHSRIISCANCAENEEGCTPLHLACRKGDGEILVELVQYCHTQMDVTDYKGETVFHYAVQGDNSQVLQVCGDDHQHGQQPDPQQRPPLRSQPPPLGQERRDGPHAAETGLQREQHQLRGEHGPARGGDAQPLRLCHSAADPRGQRGCPRRARQHPAAPGHVERQRGDDQGPHRVRSRSGHPE</sequence>
<reference evidence="4 5" key="2">
    <citation type="journal article" date="2004" name="Nature">
        <title>Finishing the euchromatic sequence of the human genome.</title>
        <authorList>
            <consortium name="International Human Genome Sequencing Consortium"/>
        </authorList>
    </citation>
    <scope>NUCLEOTIDE SEQUENCE [LARGE SCALE GENOMIC DNA]</scope>
</reference>
<keyword evidence="5" id="KW-1185">Reference proteome</keyword>
<dbReference type="Pfam" id="PF12796">
    <property type="entry name" value="Ank_2"/>
    <property type="match status" value="1"/>
</dbReference>
<dbReference type="SMR" id="A0A590UK67"/>
<feature type="repeat" description="ANK" evidence="2">
    <location>
        <begin position="151"/>
        <end position="184"/>
    </location>
</feature>
<evidence type="ECO:0007829" key="6">
    <source>
        <dbReference type="PeptideAtlas" id="A0A590UK67"/>
    </source>
</evidence>
<feature type="compositionally biased region" description="Basic and acidic residues" evidence="3">
    <location>
        <begin position="295"/>
        <end position="306"/>
    </location>
</feature>
<protein>
    <submittedName>
        <fullName evidence="4">Phospholipase A2 group VI</fullName>
    </submittedName>
</protein>
<dbReference type="VEuPathDB" id="HostDB:ENSG00000184381"/>
<reference evidence="4 5" key="1">
    <citation type="journal article" date="2001" name="Nature">
        <title>Initial sequencing and analysis of the human genome.</title>
        <authorList>
            <consortium name="International Human Genome Sequencing Consortium"/>
            <person name="Lander E.S."/>
            <person name="Linton L.M."/>
            <person name="Birren B."/>
            <person name="Nusbaum C."/>
            <person name="Zody M.C."/>
            <person name="Baldwin J."/>
            <person name="Devon K."/>
            <person name="Dewar K."/>
            <person name="Doyle M."/>
            <person name="FitzHugh W."/>
            <person name="Funke R."/>
            <person name="Gage D."/>
            <person name="Harris K."/>
            <person name="Heaford A."/>
            <person name="Howland J."/>
            <person name="Kann L."/>
            <person name="Lehoczky J."/>
            <person name="LeVine R."/>
            <person name="McEwan P."/>
            <person name="McKernan K."/>
            <person name="Meldrim J."/>
            <person name="Mesirov J.P."/>
            <person name="Miranda C."/>
            <person name="Morris W."/>
            <person name="Naylor J."/>
            <person name="Raymond C."/>
            <person name="Rosetti M."/>
            <person name="Santos R."/>
            <person name="Sheridan A."/>
            <person name="Sougnez C."/>
            <person name="Stange-Thomann N."/>
            <person name="Stojanovic N."/>
            <person name="Subramanian A."/>
            <person name="Wyman D."/>
            <person name="Rogers J."/>
            <person name="Sulston J."/>
            <person name="Ainscough R."/>
            <person name="Beck S."/>
            <person name="Bentley D."/>
            <person name="Burton J."/>
            <person name="Clee C."/>
            <person name="Carter N."/>
            <person name="Coulson A."/>
            <person name="Deadman R."/>
            <person name="Deloukas P."/>
            <person name="Dunham A."/>
            <person name="Dunham I."/>
            <person name="Durbin R."/>
            <person name="French L."/>
            <person name="Grafham D."/>
            <person name="Gregory S."/>
            <person name="Hubbard T."/>
            <person name="Humphray S."/>
            <person name="Hunt A."/>
            <person name="Jones M."/>
            <person name="Lloyd C."/>
            <person name="McMurray A."/>
            <person name="Matthews L."/>
            <person name="Mercer S."/>
            <person name="Milne S."/>
            <person name="Mullikin J.C."/>
            <person name="Mungall A."/>
            <person name="Plumb R."/>
            <person name="Ross M."/>
            <person name="Shownkeen R."/>
            <person name="Sims S."/>
            <person name="Waterston R.H."/>
            <person name="Wilson R.K."/>
            <person name="Hillier L.W."/>
            <person name="McPherson J.D."/>
            <person name="Marra M.A."/>
            <person name="Mardis E.R."/>
            <person name="Fulton L.A."/>
            <person name="Chinwalla A.T."/>
            <person name="Pepin K.H."/>
            <person name="Gish W.R."/>
            <person name="Chissoe S.L."/>
            <person name="Wendl M.C."/>
            <person name="Delehaunty K.D."/>
            <person name="Miner T.L."/>
            <person name="Delehaunty A."/>
            <person name="Kramer J.B."/>
            <person name="Cook L.L."/>
            <person name="Fulton R.S."/>
            <person name="Johnson D.L."/>
            <person name="Minx P.J."/>
            <person name="Clifton S.W."/>
            <person name="Hawkins T."/>
            <person name="Branscomb E."/>
            <person name="Predki P."/>
            <person name="Richardson P."/>
            <person name="Wenning S."/>
            <person name="Slezak T."/>
            <person name="Doggett N."/>
            <person name="Cheng J.F."/>
            <person name="Olsen A."/>
            <person name="Lucas S."/>
            <person name="Elkin C."/>
            <person name="Uberbacher E."/>
            <person name="Frazier M."/>
            <person name="Gibbs R.A."/>
            <person name="Muzny D.M."/>
            <person name="Scherer S.E."/>
            <person name="Bouck J.B."/>
            <person name="Sodergren E.J."/>
            <person name="Worley K.C."/>
            <person name="Rives C.M."/>
            <person name="Gorrell J.H."/>
            <person name="Metzker M.L."/>
            <person name="Naylor S.L."/>
            <person name="Kucherlapati R.S."/>
            <person name="Nelson D.L."/>
            <person name="Weinstock G.M."/>
            <person name="Sakaki Y."/>
            <person name="Fujiyama A."/>
            <person name="Hattori M."/>
            <person name="Yada T."/>
            <person name="Toyoda A."/>
            <person name="Itoh T."/>
            <person name="Kawagoe C."/>
            <person name="Watanabe H."/>
            <person name="Totoki Y."/>
            <person name="Taylor T."/>
            <person name="Weissenbach J."/>
            <person name="Heilig R."/>
            <person name="Saurin W."/>
            <person name="Artiguenave F."/>
            <person name="Brottier P."/>
            <person name="Bruls T."/>
            <person name="Pelletier E."/>
            <person name="Robert C."/>
            <person name="Wincker P."/>
            <person name="Smith D.R."/>
            <person name="Doucette-Stamm L."/>
            <person name="Rubenfield M."/>
            <person name="Weinstock K."/>
            <person name="Lee H.M."/>
            <person name="Dubois J."/>
            <person name="Rosenthal A."/>
            <person name="Platzer M."/>
            <person name="Nyakatura G."/>
            <person name="Taudien S."/>
            <person name="Rump A."/>
            <person name="Yang H."/>
            <person name="Yu J."/>
            <person name="Wang J."/>
            <person name="Huang G."/>
            <person name="Gu J."/>
            <person name="Hood L."/>
            <person name="Rowen L."/>
            <person name="Madan A."/>
            <person name="Qin S."/>
            <person name="Davis R.W."/>
            <person name="Federspiel N.A."/>
            <person name="Abola A.P."/>
            <person name="Proctor M.J."/>
            <person name="Myers R.M."/>
            <person name="Schmutz J."/>
            <person name="Dickson M."/>
            <person name="Grimwood J."/>
            <person name="Cox D.R."/>
            <person name="Olson M.V."/>
            <person name="Kaul R."/>
            <person name="Raymond C."/>
            <person name="Shimizu N."/>
            <person name="Kawasaki K."/>
            <person name="Minoshima S."/>
            <person name="Evans G.A."/>
            <person name="Athanasiou M."/>
            <person name="Schultz R."/>
            <person name="Roe B.A."/>
            <person name="Chen F."/>
            <person name="Pan H."/>
            <person name="Ramser J."/>
            <person name="Lehrach H."/>
            <person name="Reinhardt R."/>
            <person name="McCombie W.R."/>
            <person name="de la Bastide M."/>
            <person name="Dedhia N."/>
            <person name="Blocker H."/>
            <person name="Hornischer K."/>
            <person name="Nordsiek G."/>
            <person name="Agarwala R."/>
            <person name="Aravind L."/>
            <person name="Bailey J.A."/>
            <person name="Bateman A."/>
            <person name="Batzoglou S."/>
            <person name="Birney E."/>
            <person name="Bork P."/>
            <person name="Brown D.G."/>
            <person name="Burge C.B."/>
            <person name="Cerutti L."/>
            <person name="Chen H.C."/>
            <person name="Church D."/>
            <person name="Clamp M."/>
            <person name="Copley R.R."/>
            <person name="Doerks T."/>
            <person name="Eddy S.R."/>
            <person name="Eichler E.E."/>
            <person name="Furey T.S."/>
            <person name="Galagan J."/>
            <person name="Gilbert J.G."/>
            <person name="Harmon C."/>
            <person name="Hayashizaki Y."/>
            <person name="Haussler D."/>
            <person name="Hermjakob H."/>
            <person name="Hokamp K."/>
            <person name="Jang W."/>
            <person name="Johnson L.S."/>
            <person name="Jones T.A."/>
            <person name="Kasif S."/>
            <person name="Kaspryzk A."/>
            <person name="Kennedy S."/>
            <person name="Kent W.J."/>
            <person name="Kitts P."/>
            <person name="Koonin E.V."/>
            <person name="Korf I."/>
            <person name="Kulp D."/>
            <person name="Lancet D."/>
            <person name="Lowe T.M."/>
            <person name="McLysaght A."/>
            <person name="Mikkelsen T."/>
            <person name="Moran J.V."/>
            <person name="Mulder N."/>
            <person name="Pollara V.J."/>
            <person name="Ponting C.P."/>
            <person name="Schuler G."/>
            <person name="Schultz J."/>
            <person name="Slater G."/>
            <person name="Smit A.F."/>
            <person name="Stupka E."/>
            <person name="Szustakowski J."/>
            <person name="Thierry-Mieg D."/>
            <person name="Thierry-Mieg J."/>
            <person name="Wagner L."/>
            <person name="Wallis J."/>
            <person name="Wheeler R."/>
            <person name="Williams A."/>
            <person name="Wolf Y.I."/>
            <person name="Wolfe K.H."/>
            <person name="Yang S.P."/>
            <person name="Yeh R.F."/>
            <person name="Collins F."/>
            <person name="Guyer M.S."/>
            <person name="Peterson J."/>
            <person name="Felsenfeld A."/>
            <person name="Wetterstrand K.A."/>
            <person name="Patrinos A."/>
            <person name="Morgan M.J."/>
            <person name="de Jong P."/>
            <person name="Catanese J.J."/>
            <person name="Osoegawa K."/>
            <person name="Shizuya H."/>
            <person name="Choi S."/>
            <person name="Chen Y.J."/>
        </authorList>
    </citation>
    <scope>NUCLEOTIDE SEQUENCE [LARGE SCALE GENOMIC DNA]</scope>
</reference>
<accession>A0A590UK67</accession>
<name>A0A590UK67_HUMAN</name>
<feature type="compositionally biased region" description="Pro residues" evidence="3">
    <location>
        <begin position="218"/>
        <end position="230"/>
    </location>
</feature>
<dbReference type="Proteomes" id="UP000005640">
    <property type="component" value="Chromosome 22"/>
</dbReference>
<dbReference type="PANTHER" id="PTHR24139">
    <property type="entry name" value="CALCIUM-INDEPENDENT PHOSPHOLIPASE A2"/>
    <property type="match status" value="1"/>
</dbReference>
<dbReference type="SUPFAM" id="SSF48403">
    <property type="entry name" value="Ankyrin repeat"/>
    <property type="match status" value="1"/>
</dbReference>
<dbReference type="Gene3D" id="1.25.40.20">
    <property type="entry name" value="Ankyrin repeat-containing domain"/>
    <property type="match status" value="1"/>
</dbReference>
<keyword evidence="6 7" id="KW-1267">Proteomics identification</keyword>
<dbReference type="EMBL" id="AL022322">
    <property type="status" value="NOT_ANNOTATED_CDS"/>
    <property type="molecule type" value="Genomic_DNA"/>
</dbReference>
<evidence type="ECO:0000256" key="1">
    <source>
        <dbReference type="ARBA" id="ARBA00022801"/>
    </source>
</evidence>
<feature type="compositionally biased region" description="Basic and acidic residues" evidence="3">
    <location>
        <begin position="232"/>
        <end position="258"/>
    </location>
</feature>
<dbReference type="InterPro" id="IPR047148">
    <property type="entry name" value="PLPL9"/>
</dbReference>
<dbReference type="ExpressionAtlas" id="A0A590UK67">
    <property type="expression patterns" value="baseline and differential"/>
</dbReference>
<dbReference type="HGNC" id="HGNC:9039">
    <property type="gene designation" value="PLA2G6"/>
</dbReference>
<dbReference type="OpenTargets" id="ENSG00000184381"/>
<dbReference type="MassIVE" id="A0A590UK67"/>
<feature type="region of interest" description="Disordered" evidence="3">
    <location>
        <begin position="206"/>
        <end position="317"/>
    </location>
</feature>
<keyword evidence="2" id="KW-0040">ANK repeat</keyword>
<dbReference type="GeneTree" id="ENSGT00940000158756"/>
<feature type="compositionally biased region" description="Basic residues" evidence="3">
    <location>
        <begin position="307"/>
        <end position="317"/>
    </location>
</feature>
<dbReference type="AlphaFoldDB" id="A0A590UK67"/>
<dbReference type="InterPro" id="IPR002110">
    <property type="entry name" value="Ankyrin_rpt"/>
</dbReference>
<dbReference type="OrthoDB" id="10021675at2759"/>
<reference evidence="4" key="5">
    <citation type="submission" date="2025-09" db="UniProtKB">
        <authorList>
            <consortium name="Ensembl"/>
        </authorList>
    </citation>
    <scope>IDENTIFICATION</scope>
</reference>
<proteinExistence type="evidence at protein level"/>
<evidence type="ECO:0000313" key="4">
    <source>
        <dbReference type="Ensembl" id="ENSP00000499715.1"/>
    </source>
</evidence>
<dbReference type="InterPro" id="IPR036770">
    <property type="entry name" value="Ankyrin_rpt-contain_sf"/>
</dbReference>
<dbReference type="PROSITE" id="PS50297">
    <property type="entry name" value="ANK_REP_REGION"/>
    <property type="match status" value="1"/>
</dbReference>